<dbReference type="InterPro" id="IPR027417">
    <property type="entry name" value="P-loop_NTPase"/>
</dbReference>
<dbReference type="RefSeq" id="WP_220783247.1">
    <property type="nucleotide sequence ID" value="NZ_BPEY01000135.1"/>
</dbReference>
<gene>
    <name evidence="2" type="ORF">TUM4438_42880</name>
</gene>
<evidence type="ECO:0000313" key="3">
    <source>
        <dbReference type="Proteomes" id="UP000887104"/>
    </source>
</evidence>
<dbReference type="PIRSF" id="PIRSF009320">
    <property type="entry name" value="Nuc_binding_HP_1000"/>
    <property type="match status" value="1"/>
</dbReference>
<reference evidence="2" key="1">
    <citation type="submission" date="2021-05" db="EMBL/GenBank/DDBJ databases">
        <title>Molecular characterization for Shewanella algae harboring chromosomal blaOXA-55-like strains isolated from clinical and environment sample.</title>
        <authorList>
            <person name="Ohama Y."/>
            <person name="Aoki K."/>
            <person name="Harada S."/>
            <person name="Moriya K."/>
            <person name="Ishii Y."/>
            <person name="Tateda K."/>
        </authorList>
    </citation>
    <scope>NUCLEOTIDE SEQUENCE</scope>
    <source>
        <strain evidence="2">JCM 11563</strain>
    </source>
</reference>
<sequence length="219" mass="24934">MGKVILIAHQKGGVGKSNTVVNLAVALATEKFNGDFNEILLIDADPQATTYRWNQRREENGSPSFPCIRLEGNISKQIKRESENYKWVIVDAAGRDSREMRSAMLSCDLMLMPTKASQADLELMEHMSETVNHARDYNENLNVNVFINMSPTNSQKEKLEARQLLQEYPEFSLMNSVIHERKAYRDSFADAVGVHEWNNSKAKAEFSCLLKEVMNFENV</sequence>
<evidence type="ECO:0000313" key="2">
    <source>
        <dbReference type="EMBL" id="GIU51849.1"/>
    </source>
</evidence>
<dbReference type="InterPro" id="IPR050678">
    <property type="entry name" value="DNA_Partitioning_ATPase"/>
</dbReference>
<comment type="caution">
    <text evidence="2">The sequence shown here is derived from an EMBL/GenBank/DDBJ whole genome shotgun (WGS) entry which is preliminary data.</text>
</comment>
<evidence type="ECO:0000259" key="1">
    <source>
        <dbReference type="Pfam" id="PF01656"/>
    </source>
</evidence>
<dbReference type="SUPFAM" id="SSF52540">
    <property type="entry name" value="P-loop containing nucleoside triphosphate hydrolases"/>
    <property type="match status" value="1"/>
</dbReference>
<dbReference type="Proteomes" id="UP000887104">
    <property type="component" value="Unassembled WGS sequence"/>
</dbReference>
<accession>A0ABQ4PR15</accession>
<dbReference type="CDD" id="cd02042">
    <property type="entry name" value="ParAB_family"/>
    <property type="match status" value="1"/>
</dbReference>
<keyword evidence="3" id="KW-1185">Reference proteome</keyword>
<feature type="domain" description="CobQ/CobB/MinD/ParA nucleotide binding" evidence="1">
    <location>
        <begin position="5"/>
        <end position="187"/>
    </location>
</feature>
<dbReference type="Pfam" id="PF01656">
    <property type="entry name" value="CbiA"/>
    <property type="match status" value="1"/>
</dbReference>
<proteinExistence type="predicted"/>
<dbReference type="Gene3D" id="3.40.50.300">
    <property type="entry name" value="P-loop containing nucleotide triphosphate hydrolases"/>
    <property type="match status" value="1"/>
</dbReference>
<dbReference type="PANTHER" id="PTHR13696">
    <property type="entry name" value="P-LOOP CONTAINING NUCLEOSIDE TRIPHOSPHATE HYDROLASE"/>
    <property type="match status" value="1"/>
</dbReference>
<name>A0ABQ4PR15_9GAMM</name>
<dbReference type="InterPro" id="IPR002586">
    <property type="entry name" value="CobQ/CobB/MinD/ParA_Nub-bd_dom"/>
</dbReference>
<dbReference type="PANTHER" id="PTHR13696:SF96">
    <property type="entry name" value="COBQ_COBB_MIND_PARA NUCLEOTIDE BINDING DOMAIN-CONTAINING PROTEIN"/>
    <property type="match status" value="1"/>
</dbReference>
<protein>
    <recommendedName>
        <fullName evidence="1">CobQ/CobB/MinD/ParA nucleotide binding domain-containing protein</fullName>
    </recommendedName>
</protein>
<dbReference type="EMBL" id="BPEY01000135">
    <property type="protein sequence ID" value="GIU51849.1"/>
    <property type="molecule type" value="Genomic_DNA"/>
</dbReference>
<organism evidence="2 3">
    <name type="scientific">Shewanella sairae</name>
    <dbReference type="NCBI Taxonomy" id="190310"/>
    <lineage>
        <taxon>Bacteria</taxon>
        <taxon>Pseudomonadati</taxon>
        <taxon>Pseudomonadota</taxon>
        <taxon>Gammaproteobacteria</taxon>
        <taxon>Alteromonadales</taxon>
        <taxon>Shewanellaceae</taxon>
        <taxon>Shewanella</taxon>
    </lineage>
</organism>